<protein>
    <recommendedName>
        <fullName evidence="4">DUF3108 domain-containing protein</fullName>
    </recommendedName>
</protein>
<dbReference type="AlphaFoldDB" id="A0A2W5PR80"/>
<proteinExistence type="predicted"/>
<evidence type="ECO:0000313" key="3">
    <source>
        <dbReference type="Proteomes" id="UP000249185"/>
    </source>
</evidence>
<feature type="region of interest" description="Disordered" evidence="1">
    <location>
        <begin position="166"/>
        <end position="212"/>
    </location>
</feature>
<evidence type="ECO:0000256" key="1">
    <source>
        <dbReference type="SAM" id="MobiDB-lite"/>
    </source>
</evidence>
<dbReference type="Pfam" id="PF11306">
    <property type="entry name" value="DUF3108"/>
    <property type="match status" value="1"/>
</dbReference>
<dbReference type="EMBL" id="QFPW01000018">
    <property type="protein sequence ID" value="PZQ47187.1"/>
    <property type="molecule type" value="Genomic_DNA"/>
</dbReference>
<evidence type="ECO:0008006" key="4">
    <source>
        <dbReference type="Google" id="ProtNLM"/>
    </source>
</evidence>
<feature type="compositionally biased region" description="Polar residues" evidence="1">
    <location>
        <begin position="170"/>
        <end position="179"/>
    </location>
</feature>
<sequence>MIVAGRFDEGDGAGERAAVARAQAGGEIGAGAGIGHEVTHGLPALRAFHLGPAGRAGIFPWHHPFFDIPTETARPAKMPILRTAPRAALLVASLGFGTAAWGQAANYDFYVTGIKVGTMSFATEESARDYSARAKINASGIVAALLRFAFDGTARGAIGKSGKPVPALFQSASDSSQGKRTTRIDWKNGVPTKVTLEPPRGGEPDPAEQAGTLDPISAGFALLRDQPSEGVCATSVDIFDGARRSRLKLGPKQPARGGFTCSGTYARMKGEPHSLSAQREFPFTLTFTEGADGTARAQRIQTSTSFGTATLERRS</sequence>
<organism evidence="2 3">
    <name type="scientific">Rhodovulum sulfidophilum</name>
    <name type="common">Rhodobacter sulfidophilus</name>
    <dbReference type="NCBI Taxonomy" id="35806"/>
    <lineage>
        <taxon>Bacteria</taxon>
        <taxon>Pseudomonadati</taxon>
        <taxon>Pseudomonadota</taxon>
        <taxon>Alphaproteobacteria</taxon>
        <taxon>Rhodobacterales</taxon>
        <taxon>Paracoccaceae</taxon>
        <taxon>Rhodovulum</taxon>
    </lineage>
</organism>
<reference evidence="2 3" key="1">
    <citation type="submission" date="2017-08" db="EMBL/GenBank/DDBJ databases">
        <title>Infants hospitalized years apart are colonized by the same room-sourced microbial strains.</title>
        <authorList>
            <person name="Brooks B."/>
            <person name="Olm M.R."/>
            <person name="Firek B.A."/>
            <person name="Baker R."/>
            <person name="Thomas B.C."/>
            <person name="Morowitz M.J."/>
            <person name="Banfield J.F."/>
        </authorList>
    </citation>
    <scope>NUCLEOTIDE SEQUENCE [LARGE SCALE GENOMIC DNA]</scope>
    <source>
        <strain evidence="2">S2_005_002_R2_34</strain>
    </source>
</reference>
<dbReference type="InterPro" id="IPR021457">
    <property type="entry name" value="DUF3108"/>
</dbReference>
<comment type="caution">
    <text evidence="2">The sequence shown here is derived from an EMBL/GenBank/DDBJ whole genome shotgun (WGS) entry which is preliminary data.</text>
</comment>
<gene>
    <name evidence="2" type="ORF">DI556_18020</name>
</gene>
<accession>A0A2W5PR80</accession>
<dbReference type="Proteomes" id="UP000249185">
    <property type="component" value="Unassembled WGS sequence"/>
</dbReference>
<name>A0A2W5PR80_RHOSU</name>
<evidence type="ECO:0000313" key="2">
    <source>
        <dbReference type="EMBL" id="PZQ47187.1"/>
    </source>
</evidence>